<feature type="domain" description="Thioredoxin" evidence="11">
    <location>
        <begin position="104"/>
        <end position="268"/>
    </location>
</feature>
<dbReference type="CDD" id="cd02968">
    <property type="entry name" value="SCO"/>
    <property type="match status" value="1"/>
</dbReference>
<evidence type="ECO:0000256" key="7">
    <source>
        <dbReference type="ARBA" id="ARBA00023136"/>
    </source>
</evidence>
<feature type="disulfide bond" description="Redox-active" evidence="10">
    <location>
        <begin position="142"/>
        <end position="146"/>
    </location>
</feature>
<evidence type="ECO:0000256" key="2">
    <source>
        <dbReference type="ARBA" id="ARBA00010996"/>
    </source>
</evidence>
<dbReference type="HOGENOM" id="CLU_050131_0_3_1"/>
<keyword evidence="3 9" id="KW-0479">Metal-binding</keyword>
<evidence type="ECO:0000256" key="3">
    <source>
        <dbReference type="ARBA" id="ARBA00022723"/>
    </source>
</evidence>
<evidence type="ECO:0000256" key="6">
    <source>
        <dbReference type="ARBA" id="ARBA00023128"/>
    </source>
</evidence>
<comment type="similarity">
    <text evidence="2 8">Belongs to the SCO1/2 family.</text>
</comment>
<dbReference type="GO" id="GO:0005743">
    <property type="term" value="C:mitochondrial inner membrane"/>
    <property type="evidence" value="ECO:0007669"/>
    <property type="project" value="UniProtKB-SubCell"/>
</dbReference>
<dbReference type="PANTHER" id="PTHR12151:SF5">
    <property type="entry name" value="AT19154P"/>
    <property type="match status" value="1"/>
</dbReference>
<name>M5GGS4_DACPD</name>
<dbReference type="GO" id="GO:0033617">
    <property type="term" value="P:mitochondrial respiratory chain complex IV assembly"/>
    <property type="evidence" value="ECO:0007669"/>
    <property type="project" value="TreeGrafter"/>
</dbReference>
<accession>M5GGS4</accession>
<dbReference type="FunFam" id="3.40.30.10:FF:000013">
    <property type="entry name" value="Blast:Protein SCO1 homolog, mitochondrial"/>
    <property type="match status" value="1"/>
</dbReference>
<organism evidence="12 13">
    <name type="scientific">Dacryopinax primogenitus (strain DJM 731)</name>
    <name type="common">Brown rot fungus</name>
    <dbReference type="NCBI Taxonomy" id="1858805"/>
    <lineage>
        <taxon>Eukaryota</taxon>
        <taxon>Fungi</taxon>
        <taxon>Dikarya</taxon>
        <taxon>Basidiomycota</taxon>
        <taxon>Agaricomycotina</taxon>
        <taxon>Dacrymycetes</taxon>
        <taxon>Dacrymycetales</taxon>
        <taxon>Dacrymycetaceae</taxon>
        <taxon>Dacryopinax</taxon>
    </lineage>
</organism>
<reference evidence="12 13" key="1">
    <citation type="journal article" date="2012" name="Science">
        <title>The Paleozoic origin of enzymatic lignin decomposition reconstructed from 31 fungal genomes.</title>
        <authorList>
            <person name="Floudas D."/>
            <person name="Binder M."/>
            <person name="Riley R."/>
            <person name="Barry K."/>
            <person name="Blanchette R.A."/>
            <person name="Henrissat B."/>
            <person name="Martinez A.T."/>
            <person name="Otillar R."/>
            <person name="Spatafora J.W."/>
            <person name="Yadav J.S."/>
            <person name="Aerts A."/>
            <person name="Benoit I."/>
            <person name="Boyd A."/>
            <person name="Carlson A."/>
            <person name="Copeland A."/>
            <person name="Coutinho P.M."/>
            <person name="de Vries R.P."/>
            <person name="Ferreira P."/>
            <person name="Findley K."/>
            <person name="Foster B."/>
            <person name="Gaskell J."/>
            <person name="Glotzer D."/>
            <person name="Gorecki P."/>
            <person name="Heitman J."/>
            <person name="Hesse C."/>
            <person name="Hori C."/>
            <person name="Igarashi K."/>
            <person name="Jurgens J.A."/>
            <person name="Kallen N."/>
            <person name="Kersten P."/>
            <person name="Kohler A."/>
            <person name="Kuees U."/>
            <person name="Kumar T.K.A."/>
            <person name="Kuo A."/>
            <person name="LaButti K."/>
            <person name="Larrondo L.F."/>
            <person name="Lindquist E."/>
            <person name="Ling A."/>
            <person name="Lombard V."/>
            <person name="Lucas S."/>
            <person name="Lundell T."/>
            <person name="Martin R."/>
            <person name="McLaughlin D.J."/>
            <person name="Morgenstern I."/>
            <person name="Morin E."/>
            <person name="Murat C."/>
            <person name="Nagy L.G."/>
            <person name="Nolan M."/>
            <person name="Ohm R.A."/>
            <person name="Patyshakuliyeva A."/>
            <person name="Rokas A."/>
            <person name="Ruiz-Duenas F.J."/>
            <person name="Sabat G."/>
            <person name="Salamov A."/>
            <person name="Samejima M."/>
            <person name="Schmutz J."/>
            <person name="Slot J.C."/>
            <person name="St John F."/>
            <person name="Stenlid J."/>
            <person name="Sun H."/>
            <person name="Sun S."/>
            <person name="Syed K."/>
            <person name="Tsang A."/>
            <person name="Wiebenga A."/>
            <person name="Young D."/>
            <person name="Pisabarro A."/>
            <person name="Eastwood D.C."/>
            <person name="Martin F."/>
            <person name="Cullen D."/>
            <person name="Grigoriev I.V."/>
            <person name="Hibbett D.S."/>
        </authorList>
    </citation>
    <scope>NUCLEOTIDE SEQUENCE [LARGE SCALE GENOMIC DNA]</scope>
    <source>
        <strain evidence="12 13">DJM-731 SS1</strain>
    </source>
</reference>
<proteinExistence type="inferred from homology"/>
<dbReference type="Proteomes" id="UP000030653">
    <property type="component" value="Unassembled WGS sequence"/>
</dbReference>
<dbReference type="GO" id="GO:0005507">
    <property type="term" value="F:copper ion binding"/>
    <property type="evidence" value="ECO:0007669"/>
    <property type="project" value="InterPro"/>
</dbReference>
<protein>
    <submittedName>
        <fullName evidence="12">H-sco1</fullName>
    </submittedName>
</protein>
<feature type="binding site" evidence="9">
    <location>
        <position position="142"/>
    </location>
    <ligand>
        <name>Cu cation</name>
        <dbReference type="ChEBI" id="CHEBI:23378"/>
    </ligand>
</feature>
<dbReference type="OrthoDB" id="270009at2759"/>
<dbReference type="PIRSF" id="PIRSF037736">
    <property type="entry name" value="SCO1"/>
    <property type="match status" value="1"/>
</dbReference>
<evidence type="ECO:0000256" key="10">
    <source>
        <dbReference type="PIRSR" id="PIRSR603782-2"/>
    </source>
</evidence>
<evidence type="ECO:0000256" key="8">
    <source>
        <dbReference type="PIRNR" id="PIRNR037736"/>
    </source>
</evidence>
<evidence type="ECO:0000256" key="9">
    <source>
        <dbReference type="PIRSR" id="PIRSR037736-1"/>
    </source>
</evidence>
<feature type="binding site" evidence="9">
    <location>
        <position position="146"/>
    </location>
    <ligand>
        <name>Cu cation</name>
        <dbReference type="ChEBI" id="CHEBI:23378"/>
    </ligand>
</feature>
<dbReference type="RefSeq" id="XP_040632887.1">
    <property type="nucleotide sequence ID" value="XM_040771456.1"/>
</dbReference>
<dbReference type="GeneID" id="63686518"/>
<sequence>MSCQRVALRSLCDLDLLLSRKPLLSLRRITGYHRPAISHSLRVCRYTTGPESEEQQRDQSAVGPFTWKAAGLFVATGAGLYWYFTNEKTKLQEHKRKQQAESKVGKARVGGPFALVAHDGTPFTDKELLGKWSLVYFGFTNCPDICPDELEKMTEVVETMDAEFGPVVQPIFISCDPARDSVQQMRDYVSDFHPRMIGLTGTYDEVKATCKAYRVYFSTPPDTKPGDDYLVDHSIFFYLMDPKGEFVDAFGKSSSADDVQQKVRKAIQEWRSSP</sequence>
<keyword evidence="6 8" id="KW-0496">Mitochondrion</keyword>
<evidence type="ECO:0000259" key="11">
    <source>
        <dbReference type="PROSITE" id="PS51352"/>
    </source>
</evidence>
<dbReference type="InterPro" id="IPR013766">
    <property type="entry name" value="Thioredoxin_domain"/>
</dbReference>
<keyword evidence="13" id="KW-1185">Reference proteome</keyword>
<dbReference type="Gene3D" id="3.40.30.10">
    <property type="entry name" value="Glutaredoxin"/>
    <property type="match status" value="1"/>
</dbReference>
<dbReference type="STRING" id="1858805.M5GGS4"/>
<dbReference type="Pfam" id="PF02630">
    <property type="entry name" value="SCO1-SenC"/>
    <property type="match status" value="1"/>
</dbReference>
<keyword evidence="10" id="KW-1015">Disulfide bond</keyword>
<evidence type="ECO:0000256" key="5">
    <source>
        <dbReference type="ARBA" id="ARBA00023008"/>
    </source>
</evidence>
<dbReference type="PANTHER" id="PTHR12151">
    <property type="entry name" value="ELECTRON TRANSPORT PROTIN SCO1/SENC FAMILY MEMBER"/>
    <property type="match status" value="1"/>
</dbReference>
<feature type="binding site" evidence="9">
    <location>
        <position position="233"/>
    </location>
    <ligand>
        <name>Cu cation</name>
        <dbReference type="ChEBI" id="CHEBI:23378"/>
    </ligand>
</feature>
<dbReference type="SUPFAM" id="SSF52833">
    <property type="entry name" value="Thioredoxin-like"/>
    <property type="match status" value="1"/>
</dbReference>
<dbReference type="GO" id="GO:0016531">
    <property type="term" value="F:copper chaperone activity"/>
    <property type="evidence" value="ECO:0007669"/>
    <property type="project" value="InterPro"/>
</dbReference>
<evidence type="ECO:0000313" key="12">
    <source>
        <dbReference type="EMBL" id="EJU05993.1"/>
    </source>
</evidence>
<comment type="subcellular location">
    <subcellularLocation>
        <location evidence="1 8">Mitochondrion inner membrane</location>
    </subcellularLocation>
</comment>
<evidence type="ECO:0000313" key="13">
    <source>
        <dbReference type="Proteomes" id="UP000030653"/>
    </source>
</evidence>
<evidence type="ECO:0000256" key="1">
    <source>
        <dbReference type="ARBA" id="ARBA00004273"/>
    </source>
</evidence>
<keyword evidence="4 8" id="KW-0999">Mitochondrion inner membrane</keyword>
<dbReference type="InterPro" id="IPR003782">
    <property type="entry name" value="SCO1/SenC"/>
</dbReference>
<dbReference type="InterPro" id="IPR036249">
    <property type="entry name" value="Thioredoxin-like_sf"/>
</dbReference>
<dbReference type="GO" id="GO:0006878">
    <property type="term" value="P:intracellular copper ion homeostasis"/>
    <property type="evidence" value="ECO:0007669"/>
    <property type="project" value="UniProtKB-UniRule"/>
</dbReference>
<keyword evidence="5 9" id="KW-0186">Copper</keyword>
<dbReference type="EMBL" id="JH795855">
    <property type="protein sequence ID" value="EJU05993.1"/>
    <property type="molecule type" value="Genomic_DNA"/>
</dbReference>
<dbReference type="InterPro" id="IPR017276">
    <property type="entry name" value="Synth_of_cyt-c-oxidase_Sco1/2"/>
</dbReference>
<evidence type="ECO:0000256" key="4">
    <source>
        <dbReference type="ARBA" id="ARBA00022792"/>
    </source>
</evidence>
<dbReference type="OMA" id="MLYFRVE"/>
<dbReference type="AlphaFoldDB" id="M5GGS4"/>
<keyword evidence="7" id="KW-0472">Membrane</keyword>
<gene>
    <name evidence="12" type="ORF">DACRYDRAFT_19330</name>
</gene>
<dbReference type="PROSITE" id="PS51352">
    <property type="entry name" value="THIOREDOXIN_2"/>
    <property type="match status" value="1"/>
</dbReference>